<evidence type="ECO:0000313" key="1">
    <source>
        <dbReference type="EMBL" id="CAI8614966.1"/>
    </source>
</evidence>
<protein>
    <submittedName>
        <fullName evidence="1">Uncharacterized protein</fullName>
    </submittedName>
</protein>
<organism evidence="1 2">
    <name type="scientific">Vicia faba</name>
    <name type="common">Broad bean</name>
    <name type="synonym">Faba vulgaris</name>
    <dbReference type="NCBI Taxonomy" id="3906"/>
    <lineage>
        <taxon>Eukaryota</taxon>
        <taxon>Viridiplantae</taxon>
        <taxon>Streptophyta</taxon>
        <taxon>Embryophyta</taxon>
        <taxon>Tracheophyta</taxon>
        <taxon>Spermatophyta</taxon>
        <taxon>Magnoliopsida</taxon>
        <taxon>eudicotyledons</taxon>
        <taxon>Gunneridae</taxon>
        <taxon>Pentapetalae</taxon>
        <taxon>rosids</taxon>
        <taxon>fabids</taxon>
        <taxon>Fabales</taxon>
        <taxon>Fabaceae</taxon>
        <taxon>Papilionoideae</taxon>
        <taxon>50 kb inversion clade</taxon>
        <taxon>NPAAA clade</taxon>
        <taxon>Hologalegina</taxon>
        <taxon>IRL clade</taxon>
        <taxon>Fabeae</taxon>
        <taxon>Vicia</taxon>
    </lineage>
</organism>
<reference evidence="1 2" key="1">
    <citation type="submission" date="2023-01" db="EMBL/GenBank/DDBJ databases">
        <authorList>
            <person name="Kreplak J."/>
        </authorList>
    </citation>
    <scope>NUCLEOTIDE SEQUENCE [LARGE SCALE GENOMIC DNA]</scope>
</reference>
<accession>A0AAV1AXH3</accession>
<gene>
    <name evidence="1" type="ORF">VFH_V156080</name>
</gene>
<dbReference type="AlphaFoldDB" id="A0AAV1AXH3"/>
<keyword evidence="2" id="KW-1185">Reference proteome</keyword>
<dbReference type="EMBL" id="OX451740">
    <property type="protein sequence ID" value="CAI8614966.1"/>
    <property type="molecule type" value="Genomic_DNA"/>
</dbReference>
<evidence type="ECO:0000313" key="2">
    <source>
        <dbReference type="Proteomes" id="UP001157006"/>
    </source>
</evidence>
<dbReference type="Proteomes" id="UP001157006">
    <property type="component" value="Chromosome 5"/>
</dbReference>
<name>A0AAV1AXH3_VICFA</name>
<sequence length="174" mass="19677">MTITYTEGSSSQEVELMKLWAKLAAVKKGRSDEEKARKLVEEDLGKLSEERSVWLLEKKALENRVVILTVEVTLVEDIPEDKKDLKTQAELVARFQLPMDDAQAASKGRFENALKQLRVLNHGVELNASGMGVNYYVASRKILVPDYLEELAPSPRGNPLNYRLFLRKGMKSDV</sequence>
<proteinExistence type="predicted"/>